<dbReference type="RefSeq" id="WP_206723969.1">
    <property type="nucleotide sequence ID" value="NZ_CP071090.1"/>
</dbReference>
<evidence type="ECO:0000256" key="4">
    <source>
        <dbReference type="ARBA" id="ARBA00022801"/>
    </source>
</evidence>
<evidence type="ECO:0000313" key="8">
    <source>
        <dbReference type="EMBL" id="QSQ22392.1"/>
    </source>
</evidence>
<evidence type="ECO:0000256" key="5">
    <source>
        <dbReference type="ARBA" id="ARBA00022833"/>
    </source>
</evidence>
<proteinExistence type="predicted"/>
<evidence type="ECO:0000256" key="6">
    <source>
        <dbReference type="ARBA" id="ARBA00023049"/>
    </source>
</evidence>
<evidence type="ECO:0000256" key="2">
    <source>
        <dbReference type="ARBA" id="ARBA00022670"/>
    </source>
</evidence>
<feature type="region of interest" description="Disordered" evidence="7">
    <location>
        <begin position="1"/>
        <end position="21"/>
    </location>
</feature>
<dbReference type="SUPFAM" id="SSF55486">
    <property type="entry name" value="Metalloproteases ('zincins'), catalytic domain"/>
    <property type="match status" value="1"/>
</dbReference>
<keyword evidence="6" id="KW-0482">Metalloprotease</keyword>
<keyword evidence="2" id="KW-0645">Protease</keyword>
<keyword evidence="5" id="KW-0862">Zinc</keyword>
<evidence type="ECO:0000313" key="9">
    <source>
        <dbReference type="Proteomes" id="UP000662747"/>
    </source>
</evidence>
<evidence type="ECO:0008006" key="10">
    <source>
        <dbReference type="Google" id="ProtNLM"/>
    </source>
</evidence>
<keyword evidence="4" id="KW-0378">Hydrolase</keyword>
<keyword evidence="9" id="KW-1185">Reference proteome</keyword>
<dbReference type="EMBL" id="CP071090">
    <property type="protein sequence ID" value="QSQ22392.1"/>
    <property type="molecule type" value="Genomic_DNA"/>
</dbReference>
<sequence>MPRGSKGRASGRHFGARFRKGGSRDDAMTGYPAAMRLHSRAPWPCLFVLLAWLPATAAPVSPSPEPVVAILPFGKVSQDVLERVASELQARLRVQVRFETPRALPKEAWYAPRKRWRAEKLLEAIDAAPPPGAWKVVAVTEAEISTTKGDIHDWGIAGLGNMGGLSCVLSTHIYRKHSKTKEVLLRRVGDVAVHEFGHTLGFDHCETDGCVMSDAKGKAISSADHSTGHYCARCLGQLSPEVRAWVKEERATPGPH</sequence>
<protein>
    <recommendedName>
        <fullName evidence="10">Peptidase zinc-dependent</fullName>
    </recommendedName>
</protein>
<dbReference type="Proteomes" id="UP000662747">
    <property type="component" value="Chromosome"/>
</dbReference>
<dbReference type="Gene3D" id="3.40.390.10">
    <property type="entry name" value="Collagenase (Catalytic Domain)"/>
    <property type="match status" value="1"/>
</dbReference>
<dbReference type="Pfam" id="PF07998">
    <property type="entry name" value="Peptidase_M54"/>
    <property type="match status" value="1"/>
</dbReference>
<dbReference type="CDD" id="cd11375">
    <property type="entry name" value="Peptidase_M54"/>
    <property type="match status" value="1"/>
</dbReference>
<keyword evidence="3" id="KW-0479">Metal-binding</keyword>
<dbReference type="PANTHER" id="PTHR15910:SF1">
    <property type="entry name" value="ARCHAEMETZINCIN-2"/>
    <property type="match status" value="1"/>
</dbReference>
<dbReference type="InterPro" id="IPR012962">
    <property type="entry name" value="Pept_M54_archaemetzincn"/>
</dbReference>
<dbReference type="PANTHER" id="PTHR15910">
    <property type="entry name" value="ARCHAEMETZINCIN"/>
    <property type="match status" value="1"/>
</dbReference>
<dbReference type="InterPro" id="IPR024079">
    <property type="entry name" value="MetalloPept_cat_dom_sf"/>
</dbReference>
<accession>A0ABX7NU36</accession>
<evidence type="ECO:0000256" key="3">
    <source>
        <dbReference type="ARBA" id="ARBA00022723"/>
    </source>
</evidence>
<reference evidence="8 9" key="1">
    <citation type="submission" date="2021-02" db="EMBL/GenBank/DDBJ databases">
        <title>De Novo genome assembly of isolated myxobacteria.</title>
        <authorList>
            <person name="Stevens D.C."/>
        </authorList>
    </citation>
    <scope>NUCLEOTIDE SEQUENCE [LARGE SCALE GENOMIC DNA]</scope>
    <source>
        <strain evidence="9">SCPEA02</strain>
    </source>
</reference>
<evidence type="ECO:0000256" key="1">
    <source>
        <dbReference type="ARBA" id="ARBA00001947"/>
    </source>
</evidence>
<evidence type="ECO:0000256" key="7">
    <source>
        <dbReference type="SAM" id="MobiDB-lite"/>
    </source>
</evidence>
<name>A0ABX7NU36_9BACT</name>
<comment type="cofactor">
    <cofactor evidence="1">
        <name>Zn(2+)</name>
        <dbReference type="ChEBI" id="CHEBI:29105"/>
    </cofactor>
</comment>
<gene>
    <name evidence="8" type="ORF">JY651_45975</name>
</gene>
<organism evidence="8 9">
    <name type="scientific">Pyxidicoccus parkwayensis</name>
    <dbReference type="NCBI Taxonomy" id="2813578"/>
    <lineage>
        <taxon>Bacteria</taxon>
        <taxon>Pseudomonadati</taxon>
        <taxon>Myxococcota</taxon>
        <taxon>Myxococcia</taxon>
        <taxon>Myxococcales</taxon>
        <taxon>Cystobacterineae</taxon>
        <taxon>Myxococcaceae</taxon>
        <taxon>Pyxidicoccus</taxon>
    </lineage>
</organism>